<gene>
    <name evidence="5" type="primary">ureE</name>
    <name evidence="7" type="ORF">EV665_11766</name>
</gene>
<reference evidence="7 8" key="1">
    <citation type="submission" date="2019-03" db="EMBL/GenBank/DDBJ databases">
        <title>Genomic Encyclopedia of Type Strains, Phase IV (KMG-IV): sequencing the most valuable type-strain genomes for metagenomic binning, comparative biology and taxonomic classification.</title>
        <authorList>
            <person name="Goeker M."/>
        </authorList>
    </citation>
    <scope>NUCLEOTIDE SEQUENCE [LARGE SCALE GENOMIC DNA]</scope>
    <source>
        <strain evidence="7 8">DSM 18401</strain>
    </source>
</reference>
<dbReference type="InterPro" id="IPR004029">
    <property type="entry name" value="UreE_N"/>
</dbReference>
<dbReference type="HAMAP" id="MF_00822">
    <property type="entry name" value="UreE"/>
    <property type="match status" value="1"/>
</dbReference>
<dbReference type="GO" id="GO:0051082">
    <property type="term" value="F:unfolded protein binding"/>
    <property type="evidence" value="ECO:0007669"/>
    <property type="project" value="UniProtKB-UniRule"/>
</dbReference>
<comment type="similarity">
    <text evidence="5">Belongs to the UreE family.</text>
</comment>
<dbReference type="InterPro" id="IPR007864">
    <property type="entry name" value="UreE_C_dom"/>
</dbReference>
<dbReference type="RefSeq" id="WP_133035769.1">
    <property type="nucleotide sequence ID" value="NZ_BAABEI010000012.1"/>
</dbReference>
<dbReference type="Proteomes" id="UP000295351">
    <property type="component" value="Unassembled WGS sequence"/>
</dbReference>
<dbReference type="SMART" id="SM00988">
    <property type="entry name" value="UreE_N"/>
    <property type="match status" value="1"/>
</dbReference>
<dbReference type="Pfam" id="PF02814">
    <property type="entry name" value="UreE_N"/>
    <property type="match status" value="1"/>
</dbReference>
<evidence type="ECO:0000259" key="6">
    <source>
        <dbReference type="SMART" id="SM00988"/>
    </source>
</evidence>
<evidence type="ECO:0000256" key="4">
    <source>
        <dbReference type="ARBA" id="ARBA00023186"/>
    </source>
</evidence>
<dbReference type="CDD" id="cd00571">
    <property type="entry name" value="UreE"/>
    <property type="match status" value="1"/>
</dbReference>
<keyword evidence="2 5" id="KW-0963">Cytoplasm</keyword>
<dbReference type="NCBIfam" id="NF009760">
    <property type="entry name" value="PRK13261.2-6"/>
    <property type="match status" value="1"/>
</dbReference>
<feature type="domain" description="UreE urease accessory N-terminal" evidence="6">
    <location>
        <begin position="4"/>
        <end position="69"/>
    </location>
</feature>
<evidence type="ECO:0000313" key="7">
    <source>
        <dbReference type="EMBL" id="TCN39438.1"/>
    </source>
</evidence>
<evidence type="ECO:0000256" key="3">
    <source>
        <dbReference type="ARBA" id="ARBA00022596"/>
    </source>
</evidence>
<accession>A0A4R2CF18</accession>
<evidence type="ECO:0000256" key="1">
    <source>
        <dbReference type="ARBA" id="ARBA00004496"/>
    </source>
</evidence>
<evidence type="ECO:0000256" key="5">
    <source>
        <dbReference type="HAMAP-Rule" id="MF_00822"/>
    </source>
</evidence>
<evidence type="ECO:0000256" key="2">
    <source>
        <dbReference type="ARBA" id="ARBA00022490"/>
    </source>
</evidence>
<dbReference type="GO" id="GO:0016151">
    <property type="term" value="F:nickel cation binding"/>
    <property type="evidence" value="ECO:0007669"/>
    <property type="project" value="UniProtKB-UniRule"/>
</dbReference>
<dbReference type="GO" id="GO:0019627">
    <property type="term" value="P:urea metabolic process"/>
    <property type="evidence" value="ECO:0007669"/>
    <property type="project" value="InterPro"/>
</dbReference>
<dbReference type="Pfam" id="PF05194">
    <property type="entry name" value="UreE_C"/>
    <property type="match status" value="1"/>
</dbReference>
<dbReference type="InterPro" id="IPR012406">
    <property type="entry name" value="UreE"/>
</dbReference>
<dbReference type="EMBL" id="SLVX01000017">
    <property type="protein sequence ID" value="TCN39438.1"/>
    <property type="molecule type" value="Genomic_DNA"/>
</dbReference>
<dbReference type="GO" id="GO:0005737">
    <property type="term" value="C:cytoplasm"/>
    <property type="evidence" value="ECO:0007669"/>
    <property type="project" value="UniProtKB-SubCell"/>
</dbReference>
<dbReference type="SUPFAM" id="SSF69737">
    <property type="entry name" value="Urease metallochaperone UreE, C-terminal domain"/>
    <property type="match status" value="1"/>
</dbReference>
<proteinExistence type="inferred from homology"/>
<keyword evidence="3 5" id="KW-0533">Nickel</keyword>
<dbReference type="InterPro" id="IPR036118">
    <property type="entry name" value="UreE_N_sf"/>
</dbReference>
<comment type="subcellular location">
    <subcellularLocation>
        <location evidence="1 5">Cytoplasm</location>
    </subcellularLocation>
</comment>
<dbReference type="SUPFAM" id="SSF69287">
    <property type="entry name" value="Urease metallochaperone UreE, N-terminal domain"/>
    <property type="match status" value="1"/>
</dbReference>
<name>A0A4R2CF18_SHIGR</name>
<dbReference type="PIRSF" id="PIRSF036402">
    <property type="entry name" value="Ureas_acces_UreE"/>
    <property type="match status" value="1"/>
</dbReference>
<comment type="function">
    <text evidence="5">Involved in urease metallocenter assembly. Binds nickel. Probably functions as a nickel donor during metallocenter assembly.</text>
</comment>
<dbReference type="AlphaFoldDB" id="A0A4R2CF18"/>
<comment type="caution">
    <text evidence="7">The sequence shown here is derived from an EMBL/GenBank/DDBJ whole genome shotgun (WGS) entry which is preliminary data.</text>
</comment>
<dbReference type="GO" id="GO:0006457">
    <property type="term" value="P:protein folding"/>
    <property type="evidence" value="ECO:0007669"/>
    <property type="project" value="InterPro"/>
</dbReference>
<dbReference type="GO" id="GO:0065003">
    <property type="term" value="P:protein-containing complex assembly"/>
    <property type="evidence" value="ECO:0007669"/>
    <property type="project" value="InterPro"/>
</dbReference>
<protein>
    <recommendedName>
        <fullName evidence="5">Urease accessory protein UreE</fullName>
    </recommendedName>
</protein>
<keyword evidence="8" id="KW-1185">Reference proteome</keyword>
<keyword evidence="4 5" id="KW-0143">Chaperone</keyword>
<dbReference type="Gene3D" id="2.60.260.20">
    <property type="entry name" value="Urease metallochaperone UreE, N-terminal domain"/>
    <property type="match status" value="1"/>
</dbReference>
<evidence type="ECO:0000313" key="8">
    <source>
        <dbReference type="Proteomes" id="UP000295351"/>
    </source>
</evidence>
<organism evidence="7 8">
    <name type="scientific">Shinella granuli</name>
    <dbReference type="NCBI Taxonomy" id="323621"/>
    <lineage>
        <taxon>Bacteria</taxon>
        <taxon>Pseudomonadati</taxon>
        <taxon>Pseudomonadota</taxon>
        <taxon>Alphaproteobacteria</taxon>
        <taxon>Hyphomicrobiales</taxon>
        <taxon>Rhizobiaceae</taxon>
        <taxon>Shinella</taxon>
    </lineage>
</organism>
<sequence>MPHRSTEILPHGTGGTRTPIDVVVLAHDQRHVRRKLLHMRSDDVVMLDLKEPVQLAHGDLLLTEAGEVIEVIAAAEELYEVTPKDRLHLVELAWHLGNRHLPAQIEDARILILRDHVIRDMLTGLGAAVRDVVEPFHPLRGAYHGTGHGHHHHGHG</sequence>
<dbReference type="Gene3D" id="3.30.70.790">
    <property type="entry name" value="UreE, C-terminal domain"/>
    <property type="match status" value="1"/>
</dbReference>